<sequence length="124" mass="14508">MNEKGFILMLMLIILMCLSLATVTLLNLYEHEKVFANLEQEWATLDQLLVTATAEIVEMIEQQEKYALVSKSTLVYKEGKVTFEIEQEESHYNVFLTSKTRSSYEKKVSFIFNIRTGRIESWQE</sequence>
<keyword evidence="1" id="KW-0472">Membrane</keyword>
<keyword evidence="3" id="KW-1185">Reference proteome</keyword>
<dbReference type="Pfam" id="PF14173">
    <property type="entry name" value="ComGG"/>
    <property type="match status" value="1"/>
</dbReference>
<evidence type="ECO:0000313" key="2">
    <source>
        <dbReference type="EMBL" id="MCR6096697.1"/>
    </source>
</evidence>
<dbReference type="Proteomes" id="UP001057753">
    <property type="component" value="Unassembled WGS sequence"/>
</dbReference>
<evidence type="ECO:0000256" key="1">
    <source>
        <dbReference type="SAM" id="Phobius"/>
    </source>
</evidence>
<keyword evidence="1" id="KW-0812">Transmembrane</keyword>
<dbReference type="RefSeq" id="WP_257821234.1">
    <property type="nucleotide sequence ID" value="NZ_JABXYM010000001.1"/>
</dbReference>
<feature type="transmembrane region" description="Helical" evidence="1">
    <location>
        <begin position="6"/>
        <end position="29"/>
    </location>
</feature>
<dbReference type="InterPro" id="IPR020372">
    <property type="entry name" value="Competence_ComGG"/>
</dbReference>
<evidence type="ECO:0008006" key="4">
    <source>
        <dbReference type="Google" id="ProtNLM"/>
    </source>
</evidence>
<name>A0A9Q4B1N9_SALAG</name>
<reference evidence="2" key="1">
    <citation type="submission" date="2020-06" db="EMBL/GenBank/DDBJ databases">
        <title>Insight into the genomes of haloalkaliphilic bacilli from Kenyan soda lakes.</title>
        <authorList>
            <person name="Mwirichia R."/>
            <person name="Villamizar G.C."/>
            <person name="Poehlein A."/>
            <person name="Mugweru J."/>
            <person name="Kipnyargis A."/>
            <person name="Kiplimo D."/>
            <person name="Orwa P."/>
            <person name="Daniel R."/>
        </authorList>
    </citation>
    <scope>NUCLEOTIDE SEQUENCE</scope>
    <source>
        <strain evidence="2">B1096_S55</strain>
    </source>
</reference>
<organism evidence="2 3">
    <name type="scientific">Salipaludibacillus agaradhaerens</name>
    <name type="common">Bacillus agaradhaerens</name>
    <dbReference type="NCBI Taxonomy" id="76935"/>
    <lineage>
        <taxon>Bacteria</taxon>
        <taxon>Bacillati</taxon>
        <taxon>Bacillota</taxon>
        <taxon>Bacilli</taxon>
        <taxon>Bacillales</taxon>
        <taxon>Bacillaceae</taxon>
    </lineage>
</organism>
<dbReference type="EMBL" id="JABXYM010000001">
    <property type="protein sequence ID" value="MCR6096697.1"/>
    <property type="molecule type" value="Genomic_DNA"/>
</dbReference>
<accession>A0A9Q4B1N9</accession>
<gene>
    <name evidence="2" type="ORF">HXA33_09020</name>
</gene>
<dbReference type="AlphaFoldDB" id="A0A9Q4B1N9"/>
<comment type="caution">
    <text evidence="2">The sequence shown here is derived from an EMBL/GenBank/DDBJ whole genome shotgun (WGS) entry which is preliminary data.</text>
</comment>
<evidence type="ECO:0000313" key="3">
    <source>
        <dbReference type="Proteomes" id="UP001057753"/>
    </source>
</evidence>
<keyword evidence="1" id="KW-1133">Transmembrane helix</keyword>
<protein>
    <recommendedName>
        <fullName evidence="4">ComG operon protein 7</fullName>
    </recommendedName>
</protein>
<proteinExistence type="predicted"/>